<comment type="catalytic activity">
    <reaction evidence="6 7">
        <text>D-erythro-1-(imidazol-4-yl)glycerol 3-phosphate = 3-(imidazol-4-yl)-2-oxopropyl phosphate + H2O</text>
        <dbReference type="Rhea" id="RHEA:11040"/>
        <dbReference type="ChEBI" id="CHEBI:15377"/>
        <dbReference type="ChEBI" id="CHEBI:57766"/>
        <dbReference type="ChEBI" id="CHEBI:58278"/>
        <dbReference type="EC" id="4.2.1.19"/>
    </reaction>
</comment>
<name>A0A7C2XQC4_9BACT</name>
<reference evidence="8" key="1">
    <citation type="journal article" date="2020" name="mSystems">
        <title>Genome- and Community-Level Interaction Insights into Carbon Utilization and Element Cycling Functions of Hydrothermarchaeota in Hydrothermal Sediment.</title>
        <authorList>
            <person name="Zhou Z."/>
            <person name="Liu Y."/>
            <person name="Xu W."/>
            <person name="Pan J."/>
            <person name="Luo Z.H."/>
            <person name="Li M."/>
        </authorList>
    </citation>
    <scope>NUCLEOTIDE SEQUENCE [LARGE SCALE GENOMIC DNA]</scope>
    <source>
        <strain evidence="8">SpSt-1224</strain>
    </source>
</reference>
<dbReference type="NCBIfam" id="NF002111">
    <property type="entry name" value="PRK00951.2-1"/>
    <property type="match status" value="1"/>
</dbReference>
<dbReference type="InterPro" id="IPR020565">
    <property type="entry name" value="ImidazoleglycerP_deHydtase_CS"/>
</dbReference>
<dbReference type="NCBIfam" id="NF002114">
    <property type="entry name" value="PRK00951.2-4"/>
    <property type="match status" value="1"/>
</dbReference>
<dbReference type="InterPro" id="IPR020568">
    <property type="entry name" value="Ribosomal_Su5_D2-typ_SF"/>
</dbReference>
<dbReference type="FunFam" id="3.30.230.40:FF:000003">
    <property type="entry name" value="Imidazoleglycerol-phosphate dehydratase HisB"/>
    <property type="match status" value="1"/>
</dbReference>
<dbReference type="InterPro" id="IPR038494">
    <property type="entry name" value="IGPD_sf"/>
</dbReference>
<sequence>MSAQTRCGEIQRRTKETDIKLALTLDGRGATSINTGVGFMDHMLTLMAVHGFFNLEISASGDTEVDDHHTVEDLGIALGQALKQALGDLAGISRYGEAAVPMDEALVRVTLDCSNRPFLHYGITVPDAKVGSFDTALAKEFLRAFALHGGLTLHLEMAHGENSHHILEATFKALGRALDQATRPDQRLQGALSSKGSL</sequence>
<evidence type="ECO:0000256" key="1">
    <source>
        <dbReference type="ARBA" id="ARBA00005047"/>
    </source>
</evidence>
<dbReference type="SUPFAM" id="SSF54211">
    <property type="entry name" value="Ribosomal protein S5 domain 2-like"/>
    <property type="match status" value="2"/>
</dbReference>
<organism evidence="8">
    <name type="scientific">Desulfurivibrio alkaliphilus</name>
    <dbReference type="NCBI Taxonomy" id="427923"/>
    <lineage>
        <taxon>Bacteria</taxon>
        <taxon>Pseudomonadati</taxon>
        <taxon>Thermodesulfobacteriota</taxon>
        <taxon>Desulfobulbia</taxon>
        <taxon>Desulfobulbales</taxon>
        <taxon>Desulfobulbaceae</taxon>
        <taxon>Desulfurivibrio</taxon>
    </lineage>
</organism>
<dbReference type="EMBL" id="DSDS01000031">
    <property type="protein sequence ID" value="HET97351.1"/>
    <property type="molecule type" value="Genomic_DNA"/>
</dbReference>
<dbReference type="HAMAP" id="MF_00076">
    <property type="entry name" value="HisB"/>
    <property type="match status" value="1"/>
</dbReference>
<gene>
    <name evidence="6 8" type="primary">hisB</name>
    <name evidence="8" type="ORF">ENN98_01345</name>
</gene>
<evidence type="ECO:0000256" key="3">
    <source>
        <dbReference type="ARBA" id="ARBA00022605"/>
    </source>
</evidence>
<dbReference type="Gene3D" id="3.30.230.40">
    <property type="entry name" value="Imidazole glycerol phosphate dehydratase, domain 1"/>
    <property type="match status" value="2"/>
</dbReference>
<evidence type="ECO:0000256" key="2">
    <source>
        <dbReference type="ARBA" id="ARBA00016664"/>
    </source>
</evidence>
<evidence type="ECO:0000256" key="7">
    <source>
        <dbReference type="RuleBase" id="RU000599"/>
    </source>
</evidence>
<dbReference type="UniPathway" id="UPA00031">
    <property type="reaction ID" value="UER00011"/>
</dbReference>
<dbReference type="Proteomes" id="UP000885986">
    <property type="component" value="Unassembled WGS sequence"/>
</dbReference>
<evidence type="ECO:0000256" key="6">
    <source>
        <dbReference type="HAMAP-Rule" id="MF_00076"/>
    </source>
</evidence>
<keyword evidence="6" id="KW-0963">Cytoplasm</keyword>
<dbReference type="FunFam" id="3.30.230.40:FF:000001">
    <property type="entry name" value="Imidazoleglycerol-phosphate dehydratase HisB"/>
    <property type="match status" value="1"/>
</dbReference>
<dbReference type="GO" id="GO:0004424">
    <property type="term" value="F:imidazoleglycerol-phosphate dehydratase activity"/>
    <property type="evidence" value="ECO:0007669"/>
    <property type="project" value="UniProtKB-UniRule"/>
</dbReference>
<accession>A0A7C2XQC4</accession>
<comment type="pathway">
    <text evidence="1 6 7">Amino-acid biosynthesis; L-histidine biosynthesis; L-histidine from 5-phospho-alpha-D-ribose 1-diphosphate: step 6/9.</text>
</comment>
<keyword evidence="5 6" id="KW-0456">Lyase</keyword>
<dbReference type="Pfam" id="PF00475">
    <property type="entry name" value="IGPD"/>
    <property type="match status" value="1"/>
</dbReference>
<keyword evidence="3 6" id="KW-0028">Amino-acid biosynthesis</keyword>
<dbReference type="CDD" id="cd07914">
    <property type="entry name" value="IGPD"/>
    <property type="match status" value="1"/>
</dbReference>
<dbReference type="AlphaFoldDB" id="A0A7C2XQC4"/>
<comment type="caution">
    <text evidence="8">The sequence shown here is derived from an EMBL/GenBank/DDBJ whole genome shotgun (WGS) entry which is preliminary data.</text>
</comment>
<dbReference type="PANTHER" id="PTHR23133:SF2">
    <property type="entry name" value="IMIDAZOLEGLYCEROL-PHOSPHATE DEHYDRATASE"/>
    <property type="match status" value="1"/>
</dbReference>
<comment type="subcellular location">
    <subcellularLocation>
        <location evidence="6 7">Cytoplasm</location>
    </subcellularLocation>
</comment>
<dbReference type="PANTHER" id="PTHR23133">
    <property type="entry name" value="IMIDAZOLEGLYCEROL-PHOSPHATE DEHYDRATASE HIS7"/>
    <property type="match status" value="1"/>
</dbReference>
<dbReference type="PROSITE" id="PS00955">
    <property type="entry name" value="IGP_DEHYDRATASE_2"/>
    <property type="match status" value="1"/>
</dbReference>
<dbReference type="PROSITE" id="PS00954">
    <property type="entry name" value="IGP_DEHYDRATASE_1"/>
    <property type="match status" value="1"/>
</dbReference>
<keyword evidence="4 6" id="KW-0368">Histidine biosynthesis</keyword>
<evidence type="ECO:0000256" key="4">
    <source>
        <dbReference type="ARBA" id="ARBA00023102"/>
    </source>
</evidence>
<dbReference type="GO" id="GO:0005737">
    <property type="term" value="C:cytoplasm"/>
    <property type="evidence" value="ECO:0007669"/>
    <property type="project" value="UniProtKB-SubCell"/>
</dbReference>
<comment type="similarity">
    <text evidence="6 7">Belongs to the imidazoleglycerol-phosphate dehydratase family.</text>
</comment>
<protein>
    <recommendedName>
        <fullName evidence="2 6">Imidazoleglycerol-phosphate dehydratase</fullName>
        <shortName evidence="6">IGPD</shortName>
        <ecNumber evidence="6 7">4.2.1.19</ecNumber>
    </recommendedName>
</protein>
<proteinExistence type="inferred from homology"/>
<evidence type="ECO:0000256" key="5">
    <source>
        <dbReference type="ARBA" id="ARBA00023239"/>
    </source>
</evidence>
<evidence type="ECO:0000313" key="8">
    <source>
        <dbReference type="EMBL" id="HET97351.1"/>
    </source>
</evidence>
<dbReference type="InterPro" id="IPR000807">
    <property type="entry name" value="ImidazoleglycerolP_deHydtase"/>
</dbReference>
<dbReference type="EC" id="4.2.1.19" evidence="6 7"/>
<dbReference type="GO" id="GO:0000105">
    <property type="term" value="P:L-histidine biosynthetic process"/>
    <property type="evidence" value="ECO:0007669"/>
    <property type="project" value="UniProtKB-UniRule"/>
</dbReference>